<proteinExistence type="predicted"/>
<protein>
    <submittedName>
        <fullName evidence="1">Uncharacterized protein</fullName>
    </submittedName>
</protein>
<dbReference type="Proteomes" id="UP000319771">
    <property type="component" value="Unassembled WGS sequence"/>
</dbReference>
<evidence type="ECO:0000313" key="2">
    <source>
        <dbReference type="Proteomes" id="UP000319771"/>
    </source>
</evidence>
<organism evidence="1 2">
    <name type="scientific">Eiseniibacteriota bacterium</name>
    <dbReference type="NCBI Taxonomy" id="2212470"/>
    <lineage>
        <taxon>Bacteria</taxon>
        <taxon>Candidatus Eiseniibacteriota</taxon>
    </lineage>
</organism>
<comment type="caution">
    <text evidence="1">The sequence shown here is derived from an EMBL/GenBank/DDBJ whole genome shotgun (WGS) entry which is preliminary data.</text>
</comment>
<accession>A0A538U2I6</accession>
<sequence length="272" mass="28332">MRRSPGACMAGVLCALVLASWLDAGAIAMAGVTVALNPPTQSVAPGAEFDLELRVTQAGSTFNGFDAMVSYDPAALTLLTLSPVSLQQGTLITNACGSTFHRFHAGAGVDTVTDILLCNGVSMTGPGQIYHLHFKASTTPQLTVVRFVPGKLKFYDSGLFVTPVSSTDAQVGIGVAPTGVGDLPAAGGPRFAAAPNPSHDRIVFTMDRGPTGAETLSVRDVQGRLIRRLAVTGRQLIWDGRGEHGEMVPNGAYFATLEAGGRSTTIRLSLVH</sequence>
<dbReference type="EMBL" id="VBPB01000252">
    <property type="protein sequence ID" value="TMQ70073.1"/>
    <property type="molecule type" value="Genomic_DNA"/>
</dbReference>
<reference evidence="1 2" key="1">
    <citation type="journal article" date="2019" name="Nat. Microbiol.">
        <title>Mediterranean grassland soil C-N compound turnover is dependent on rainfall and depth, and is mediated by genomically divergent microorganisms.</title>
        <authorList>
            <person name="Diamond S."/>
            <person name="Andeer P.F."/>
            <person name="Li Z."/>
            <person name="Crits-Christoph A."/>
            <person name="Burstein D."/>
            <person name="Anantharaman K."/>
            <person name="Lane K.R."/>
            <person name="Thomas B.C."/>
            <person name="Pan C."/>
            <person name="Northen T.R."/>
            <person name="Banfield J.F."/>
        </authorList>
    </citation>
    <scope>NUCLEOTIDE SEQUENCE [LARGE SCALE GENOMIC DNA]</scope>
    <source>
        <strain evidence="1">WS_11</strain>
    </source>
</reference>
<name>A0A538U2I6_UNCEI</name>
<evidence type="ECO:0000313" key="1">
    <source>
        <dbReference type="EMBL" id="TMQ70073.1"/>
    </source>
</evidence>
<dbReference type="CDD" id="cd08547">
    <property type="entry name" value="Type_II_cohesin"/>
    <property type="match status" value="1"/>
</dbReference>
<dbReference type="Gene3D" id="2.60.40.4070">
    <property type="match status" value="1"/>
</dbReference>
<gene>
    <name evidence="1" type="ORF">E6K81_13435</name>
</gene>
<dbReference type="Gene3D" id="2.60.40.680">
    <property type="match status" value="1"/>
</dbReference>
<dbReference type="GO" id="GO:0030246">
    <property type="term" value="F:carbohydrate binding"/>
    <property type="evidence" value="ECO:0007669"/>
    <property type="project" value="InterPro"/>
</dbReference>
<dbReference type="InterPro" id="IPR008965">
    <property type="entry name" value="CBM2/CBM3_carb-bd_dom_sf"/>
</dbReference>
<dbReference type="AlphaFoldDB" id="A0A538U2I6"/>
<dbReference type="SUPFAM" id="SSF49384">
    <property type="entry name" value="Carbohydrate-binding domain"/>
    <property type="match status" value="1"/>
</dbReference>